<dbReference type="InterPro" id="IPR013785">
    <property type="entry name" value="Aldolase_TIM"/>
</dbReference>
<dbReference type="InterPro" id="IPR001986">
    <property type="entry name" value="Enolpyruvate_Tfrase_dom"/>
</dbReference>
<dbReference type="Pfam" id="PF01487">
    <property type="entry name" value="DHquinase_I"/>
    <property type="match status" value="1"/>
</dbReference>
<feature type="compositionally biased region" description="Low complexity" evidence="3">
    <location>
        <begin position="658"/>
        <end position="682"/>
    </location>
</feature>
<dbReference type="InterPro" id="IPR013792">
    <property type="entry name" value="RNA3'P_cycl/enolpyr_Trfase_a/b"/>
</dbReference>
<dbReference type="InterPro" id="IPR005113">
    <property type="entry name" value="uDENN_dom"/>
</dbReference>
<feature type="domain" description="UDENN" evidence="4">
    <location>
        <begin position="1"/>
        <end position="413"/>
    </location>
</feature>
<dbReference type="Pfam" id="PF08501">
    <property type="entry name" value="Shikimate_dh_N"/>
    <property type="match status" value="1"/>
</dbReference>
<evidence type="ECO:0000256" key="3">
    <source>
        <dbReference type="SAM" id="MobiDB-lite"/>
    </source>
</evidence>
<evidence type="ECO:0000256" key="2">
    <source>
        <dbReference type="ARBA" id="ARBA00023239"/>
    </source>
</evidence>
<dbReference type="Pfam" id="PF03456">
    <property type="entry name" value="uDENN"/>
    <property type="match status" value="1"/>
</dbReference>
<dbReference type="InterPro" id="IPR001381">
    <property type="entry name" value="DHquinase_I"/>
</dbReference>
<keyword evidence="6" id="KW-1185">Reference proteome</keyword>
<dbReference type="Pfam" id="PF01761">
    <property type="entry name" value="DHQ_synthase"/>
    <property type="match status" value="1"/>
</dbReference>
<dbReference type="InterPro" id="IPR023193">
    <property type="entry name" value="EPSP_synthase_CS"/>
</dbReference>
<dbReference type="PROSITE" id="PS50211">
    <property type="entry name" value="DENN"/>
    <property type="match status" value="1"/>
</dbReference>
<dbReference type="GO" id="GO:0009423">
    <property type="term" value="P:chorismate biosynthetic process"/>
    <property type="evidence" value="ECO:0007669"/>
    <property type="project" value="TreeGrafter"/>
</dbReference>
<dbReference type="OrthoDB" id="197068at2759"/>
<dbReference type="Gene3D" id="3.20.20.70">
    <property type="entry name" value="Aldolase class I"/>
    <property type="match status" value="1"/>
</dbReference>
<dbReference type="SMART" id="SM00799">
    <property type="entry name" value="DENN"/>
    <property type="match status" value="1"/>
</dbReference>
<dbReference type="Pfam" id="PF18317">
    <property type="entry name" value="SDH_C"/>
    <property type="match status" value="1"/>
</dbReference>
<dbReference type="InterPro" id="IPR056179">
    <property type="entry name" value="DHQS_C"/>
</dbReference>
<evidence type="ECO:0000259" key="4">
    <source>
        <dbReference type="PROSITE" id="PS50211"/>
    </source>
</evidence>
<dbReference type="GO" id="GO:0005737">
    <property type="term" value="C:cytoplasm"/>
    <property type="evidence" value="ECO:0007669"/>
    <property type="project" value="InterPro"/>
</dbReference>
<dbReference type="CDD" id="cd08195">
    <property type="entry name" value="DHQS"/>
    <property type="match status" value="1"/>
</dbReference>
<dbReference type="InterPro" id="IPR043153">
    <property type="entry name" value="DENN_C"/>
</dbReference>
<feature type="region of interest" description="Disordered" evidence="3">
    <location>
        <begin position="477"/>
        <end position="501"/>
    </location>
</feature>
<dbReference type="PANTHER" id="PTHR21090:SF5">
    <property type="entry name" value="PENTAFUNCTIONAL AROM POLYPEPTIDE"/>
    <property type="match status" value="1"/>
</dbReference>
<dbReference type="GO" id="GO:0009073">
    <property type="term" value="P:aromatic amino acid family biosynthetic process"/>
    <property type="evidence" value="ECO:0007669"/>
    <property type="project" value="InterPro"/>
</dbReference>
<evidence type="ECO:0000313" key="6">
    <source>
        <dbReference type="Proteomes" id="UP000054937"/>
    </source>
</evidence>
<dbReference type="InterPro" id="IPR036968">
    <property type="entry name" value="Enolpyruvate_Tfrase_sf"/>
</dbReference>
<dbReference type="SUPFAM" id="SSF52540">
    <property type="entry name" value="P-loop containing nucleoside triphosphate hydrolases"/>
    <property type="match status" value="1"/>
</dbReference>
<feature type="region of interest" description="Disordered" evidence="3">
    <location>
        <begin position="637"/>
        <end position="688"/>
    </location>
</feature>
<dbReference type="Gene3D" id="1.20.1090.10">
    <property type="entry name" value="Dehydroquinate synthase-like - alpha domain"/>
    <property type="match status" value="1"/>
</dbReference>
<keyword evidence="1 5" id="KW-0808">Transferase</keyword>
<sequence>MSEQKDSYSSNIFEYFVVMGLNTQGLNYSSISQNIFNIDLIDIYPNQNPVQLHHLKPNEEIEIPDFIDGLKIWCFPNGIQIYDADLNQLNQNISYETNGQNEILHNQYSSKYKKIDGIHEKDVIFQFVTTDANYTKRYCTCLQFYINLSPQNFSYKALYKRLKLVNIIKIIKYILLEKQIIFFCQNPGDIPSMTEALLSYITPLTWNSIYIPFLRASLWEQISAPMGYIIGFSSSSKEHILREIQKLMPWDRKRIVIVDMDKAREHEQIVEEEDEEVSKFPEVAKQYLLENISKVFANYKKQLNGENSNWAWSKVVLETQQIFNNMMLILINNFPIFFKQRGLRQKYSEVVKGEDVQPLNQSQAAAIEIFNFESYIQMFPESHKQFMTQFSQTMMFSKLIEDSYGQVIQMQKQSQEITEYLEILSFFPQYTQNKKNFIENQAIEDPKDINAKFYIKIESQDCLYNLDYKDQQKQKELQDYQAKDTNGSDQKKKSQQYKLKKQKTLQDSAKIAQANNYYNNRLQTEKSKSYIEIDKKKLDLQMIDGNSPYQNSNVQSSIDRKLNYFLKRNRGNFAGNQNNKLSVSIQSVTSSVNYGQNQQGQIITPRDQLNLKQSQDSLQSQEIQRNAMDTSLSKMQAYTRDQQKSTPQNNQTSKIGQINNDIDNIISRYSNNKNSNQNTNRKNSLKSSLEFDEKRSLNANQNFLGSQPMINNINQKNQNSEVEQLLFSNVDQDFTFEVSNKTPKNQKLNLQSGEMNKSQQNLEQLHNLMFENQFSRNDLIIGFGGGMTTDFAGYAASIYMRGIKYFSISTTVLGISDAVVGSKTAINNSYGKNQIGSFYDPSAIFVNVNFLKTLDDRNFSNGLVEIIKMGMIKDIELFQLLEKFDLKSLRRSQNQKFLQFIMQKSVENKLEVVNCDKKEGDLRKILNFGHTFGHGIEHSSKEQILHGEAVAMGIMLALELSNLKNIIQDYHQIKEKTQNIFKKYNIPSKVPEFIDTQQVLNYMMMDKKNMNNQIHFILLEKLGKAQIKTVPVEQNLLQQIISPQIQIDFEKNQIINNEFKSLNIPGSKSITNRLFIMIALSEQKVKIYRCLFSEDTEIMINALVNLGSLQILEKNETYFEVQGQKIQKSEQDIVEIFVGNSGTTARFLITYIISQGLKGQKYLIKGIDRMHERPIQDLLQSLEQSQQDNQLFTYLGKQYHFPLIIENKYDGLKGGQININSDVSSQFITSILLSAPYAKENIELNLLSDQLEQGKLQSANQQNQKLISEDFIQLTIQMMEKLGIKIERINQQKYIIEKNQHYQFQDNKYYVEPDGAALSYYIFGSIISEQKIKIEGFNYKKSLQGDVKFVQKLQQLGFQFEITEEQFRFDPTKKENSLVQITQQIEQKNQSDLIQFDFNDCTDTFITFAVLVAILDIKKKIQIVNIANQRVKECDRLYAVSRNLFQFGINSMVNQDGITVLNRNRNFQQVLRRYQNQNINIQCYNDHRIAMAFSLLSLFFMKKIYDEKIEKSENKFVILDKYCVNKTFPNYWQEMENNFGMKIQGNQQGFKNQFQVIQLDFEPIFIVGMRASGKTSMAEFLGKKLQCKVYHIDDMIFKRVQDNSQGDIEEIVKCIEAQNQQNNIARPNLPGNQTLKKIYEEERMEKYQQISDFIFSVPNLTEPQNSQLNQKLYWEKVENQSCGEGGQFSQKNLQYYGQILVEIQKYCIFELIDVEYNPVKQNKIIENDRIRLIQKINQSIYKGKIIFSKHYLQELKEDSVLKDIEQMVQNKNNFEILKICLNQFHSDLLLTKIQQLCQKNQIKLVIIKLGIQGKMSRIINNFLTPVFDSILSPNAVIQGQVEKNEIIRLRKELNLHQTIRIVYLFGKDISLSYSPLIQDLAYQQLGSKISNFQEHIVFQKQQVDNLTDILPFIKNNPRFLGACVTMPFKQQLLPYLDVLHDEAKQIKVVNTIVKCNGVLHGYNTDIYGIYKPLVKRMANQNLQQQQLQLQEANMKQYLQEQAKKIQFGLVIGAGSTSGTAVLCMRKLNLTPLVWNRSQDNLNIFVDQQNNLNDKLKCVGFTDFEEIIKFIQQNGDLKIIISTIPGKSEVQIPKKLFDQYMPWVFDVSYFPKKTNIIRLLESYGKEDSQNNIYSEKIIYGIEMLIYQAFKQIEIFTGFKVKRSEIKKQALEQYWKDSYTFC</sequence>
<accession>A0A0V0R1H8</accession>
<organism evidence="5 6">
    <name type="scientific">Pseudocohnilembus persalinus</name>
    <name type="common">Ciliate</name>
    <dbReference type="NCBI Taxonomy" id="266149"/>
    <lineage>
        <taxon>Eukaryota</taxon>
        <taxon>Sar</taxon>
        <taxon>Alveolata</taxon>
        <taxon>Ciliophora</taxon>
        <taxon>Intramacronucleata</taxon>
        <taxon>Oligohymenophorea</taxon>
        <taxon>Scuticociliatia</taxon>
        <taxon>Philasterida</taxon>
        <taxon>Pseudocohnilembidae</taxon>
        <taxon>Pseudocohnilembus</taxon>
    </lineage>
</organism>
<dbReference type="Gene3D" id="3.40.50.1970">
    <property type="match status" value="1"/>
</dbReference>
<dbReference type="PANTHER" id="PTHR21090">
    <property type="entry name" value="AROM/DEHYDROQUINATE SYNTHASE"/>
    <property type="match status" value="1"/>
</dbReference>
<reference evidence="5 6" key="1">
    <citation type="journal article" date="2015" name="Sci. Rep.">
        <title>Genome of the facultative scuticociliatosis pathogen Pseudocohnilembus persalinus provides insight into its virulence through horizontal gene transfer.</title>
        <authorList>
            <person name="Xiong J."/>
            <person name="Wang G."/>
            <person name="Cheng J."/>
            <person name="Tian M."/>
            <person name="Pan X."/>
            <person name="Warren A."/>
            <person name="Jiang C."/>
            <person name="Yuan D."/>
            <person name="Miao W."/>
        </authorList>
    </citation>
    <scope>NUCLEOTIDE SEQUENCE [LARGE SCALE GENOMIC DNA]</scope>
    <source>
        <strain evidence="5">36N120E</strain>
    </source>
</reference>
<dbReference type="Proteomes" id="UP000054937">
    <property type="component" value="Unassembled WGS sequence"/>
</dbReference>
<dbReference type="NCBIfam" id="TIGR01357">
    <property type="entry name" value="aroB"/>
    <property type="match status" value="1"/>
</dbReference>
<comment type="caution">
    <text evidence="5">The sequence shown here is derived from an EMBL/GenBank/DDBJ whole genome shotgun (WGS) entry which is preliminary data.</text>
</comment>
<dbReference type="Gene3D" id="3.40.50.300">
    <property type="entry name" value="P-loop containing nucleotide triphosphate hydrolases"/>
    <property type="match status" value="1"/>
</dbReference>
<dbReference type="SUPFAM" id="SSF51735">
    <property type="entry name" value="NAD(P)-binding Rossmann-fold domains"/>
    <property type="match status" value="1"/>
</dbReference>
<dbReference type="InterPro" id="IPR027417">
    <property type="entry name" value="P-loop_NTPase"/>
</dbReference>
<gene>
    <name evidence="5" type="ORF">PPERSA_03371</name>
</gene>
<dbReference type="Gene3D" id="3.40.50.11500">
    <property type="match status" value="1"/>
</dbReference>
<dbReference type="SUPFAM" id="SSF56796">
    <property type="entry name" value="Dehydroquinate synthase-like"/>
    <property type="match status" value="1"/>
</dbReference>
<dbReference type="Pfam" id="PF00275">
    <property type="entry name" value="EPSP_synthase"/>
    <property type="match status" value="1"/>
</dbReference>
<dbReference type="GO" id="GO:0004764">
    <property type="term" value="F:shikimate 3-dehydrogenase (NADP+) activity"/>
    <property type="evidence" value="ECO:0007669"/>
    <property type="project" value="InterPro"/>
</dbReference>
<feature type="compositionally biased region" description="Polar residues" evidence="3">
    <location>
        <begin position="637"/>
        <end position="657"/>
    </location>
</feature>
<dbReference type="EMBL" id="LDAU01000065">
    <property type="protein sequence ID" value="KRX08377.1"/>
    <property type="molecule type" value="Genomic_DNA"/>
</dbReference>
<dbReference type="InterPro" id="IPR030960">
    <property type="entry name" value="DHQS/DOIS_N"/>
</dbReference>
<dbReference type="InterPro" id="IPR046346">
    <property type="entry name" value="Aminoacid_DH-like_N_sf"/>
</dbReference>
<dbReference type="Gene3D" id="3.40.50.10860">
    <property type="entry name" value="Leucine Dehydrogenase, chain A, domain 1"/>
    <property type="match status" value="1"/>
</dbReference>
<dbReference type="Gene3D" id="3.65.10.10">
    <property type="entry name" value="Enolpyruvate transferase domain"/>
    <property type="match status" value="2"/>
</dbReference>
<evidence type="ECO:0000256" key="1">
    <source>
        <dbReference type="ARBA" id="ARBA00022679"/>
    </source>
</evidence>
<dbReference type="OMA" id="WEQISAP"/>
<dbReference type="InterPro" id="IPR036291">
    <property type="entry name" value="NAD(P)-bd_dom_sf"/>
</dbReference>
<dbReference type="GO" id="GO:0003856">
    <property type="term" value="F:3-dehydroquinate synthase activity"/>
    <property type="evidence" value="ECO:0007669"/>
    <property type="project" value="InterPro"/>
</dbReference>
<dbReference type="Gene3D" id="3.40.50.720">
    <property type="entry name" value="NAD(P)-binding Rossmann-like Domain"/>
    <property type="match status" value="1"/>
</dbReference>
<proteinExistence type="predicted"/>
<dbReference type="SUPFAM" id="SSF53223">
    <property type="entry name" value="Aminoacid dehydrogenase-like, N-terminal domain"/>
    <property type="match status" value="1"/>
</dbReference>
<keyword evidence="5" id="KW-0670">Pyruvate</keyword>
<protein>
    <submittedName>
        <fullName evidence="5">RNA 3'-terminal phosphate cyclase/enolpyruvate transferase, alpha/beta</fullName>
    </submittedName>
</protein>
<dbReference type="Pfam" id="PF24621">
    <property type="entry name" value="DHQS_C"/>
    <property type="match status" value="1"/>
</dbReference>
<dbReference type="InterPro" id="IPR013708">
    <property type="entry name" value="Shikimate_DH-bd_N"/>
</dbReference>
<dbReference type="Pfam" id="PF02141">
    <property type="entry name" value="DENN"/>
    <property type="match status" value="1"/>
</dbReference>
<keyword evidence="2" id="KW-0456">Lyase</keyword>
<name>A0A0V0R1H8_PSEPJ</name>
<dbReference type="InterPro" id="IPR041121">
    <property type="entry name" value="SDH_C"/>
</dbReference>
<dbReference type="SMART" id="SM00800">
    <property type="entry name" value="uDENN"/>
    <property type="match status" value="1"/>
</dbReference>
<dbReference type="InterPro" id="IPR016037">
    <property type="entry name" value="DHQ_synth_AroB"/>
</dbReference>
<evidence type="ECO:0000313" key="5">
    <source>
        <dbReference type="EMBL" id="KRX08377.1"/>
    </source>
</evidence>
<dbReference type="InterPro" id="IPR001194">
    <property type="entry name" value="cDENN_dom"/>
</dbReference>
<dbReference type="PROSITE" id="PS00885">
    <property type="entry name" value="EPSP_SYNTHASE_2"/>
    <property type="match status" value="1"/>
</dbReference>
<dbReference type="SUPFAM" id="SSF55205">
    <property type="entry name" value="EPT/RTPC-like"/>
    <property type="match status" value="1"/>
</dbReference>
<dbReference type="GO" id="GO:0003855">
    <property type="term" value="F:3-dehydroquinate dehydratase activity"/>
    <property type="evidence" value="ECO:0007669"/>
    <property type="project" value="InterPro"/>
</dbReference>
<dbReference type="InParanoid" id="A0A0V0R1H8"/>
<dbReference type="SUPFAM" id="SSF51569">
    <property type="entry name" value="Aldolase"/>
    <property type="match status" value="1"/>
</dbReference>
<dbReference type="GO" id="GO:0003866">
    <property type="term" value="F:3-phosphoshikimate 1-carboxyvinyltransferase activity"/>
    <property type="evidence" value="ECO:0007669"/>
    <property type="project" value="TreeGrafter"/>
</dbReference>
<dbReference type="InterPro" id="IPR037516">
    <property type="entry name" value="Tripartite_DENN"/>
</dbReference>